<accession>A0ACA9RJ20</accession>
<organism evidence="1 2">
    <name type="scientific">Racocetra persica</name>
    <dbReference type="NCBI Taxonomy" id="160502"/>
    <lineage>
        <taxon>Eukaryota</taxon>
        <taxon>Fungi</taxon>
        <taxon>Fungi incertae sedis</taxon>
        <taxon>Mucoromycota</taxon>
        <taxon>Glomeromycotina</taxon>
        <taxon>Glomeromycetes</taxon>
        <taxon>Diversisporales</taxon>
        <taxon>Gigasporaceae</taxon>
        <taxon>Racocetra</taxon>
    </lineage>
</organism>
<dbReference type="EMBL" id="CAJVQC010055817">
    <property type="protein sequence ID" value="CAG8795769.1"/>
    <property type="molecule type" value="Genomic_DNA"/>
</dbReference>
<evidence type="ECO:0000313" key="1">
    <source>
        <dbReference type="EMBL" id="CAG8795769.1"/>
    </source>
</evidence>
<protein>
    <submittedName>
        <fullName evidence="1">15540_t:CDS:1</fullName>
    </submittedName>
</protein>
<feature type="non-terminal residue" evidence="1">
    <location>
        <position position="392"/>
    </location>
</feature>
<evidence type="ECO:0000313" key="2">
    <source>
        <dbReference type="Proteomes" id="UP000789920"/>
    </source>
</evidence>
<sequence length="392" mass="45534">KGRQKLYEISEEFQFEDEKLYPEPCLANISDSKHIVLTLKRNYPYDIGRVNELNAPNLEGEIDSLNFLVNSDLVIVKGKPTYRAYIFSNNEKNNDKWDCKRMIELKYFTQSHVTSSGKLLLEIADTTVLLQWNLKKLILEQQYLLNKFRSQLKISFNDNSTLLAVHGLVYDSANNSSYKLFIYSTELGILLAQSNNIVNCLKSCLKYILLALMWEKDSLSDPVDATKLFKNSLSSINDAETSILMQQYAIQSDTIIIWLKGSLYMQTLVQKNWIKWIEYLRINLGDYSNIGSPYSVTRIKLMIHEIIKLYNDSDRQEINLKIEPPYKGTIFKWGIEIDDDISLVGHRLIKTEEQLVKTIFILFKKQELLKHKKKFILNCGLLENDNLAMITI</sequence>
<gene>
    <name evidence="1" type="ORF">RPERSI_LOCUS20025</name>
</gene>
<name>A0ACA9RJ20_9GLOM</name>
<reference evidence="1" key="1">
    <citation type="submission" date="2021-06" db="EMBL/GenBank/DDBJ databases">
        <authorList>
            <person name="Kallberg Y."/>
            <person name="Tangrot J."/>
            <person name="Rosling A."/>
        </authorList>
    </citation>
    <scope>NUCLEOTIDE SEQUENCE</scope>
    <source>
        <strain evidence="1">MA461A</strain>
    </source>
</reference>
<dbReference type="Proteomes" id="UP000789920">
    <property type="component" value="Unassembled WGS sequence"/>
</dbReference>
<keyword evidence="2" id="KW-1185">Reference proteome</keyword>
<proteinExistence type="predicted"/>
<feature type="non-terminal residue" evidence="1">
    <location>
        <position position="1"/>
    </location>
</feature>
<comment type="caution">
    <text evidence="1">The sequence shown here is derived from an EMBL/GenBank/DDBJ whole genome shotgun (WGS) entry which is preliminary data.</text>
</comment>